<gene>
    <name evidence="1" type="ORF">PACLA_8A048722</name>
</gene>
<accession>A0A7D9EKX6</accession>
<protein>
    <submittedName>
        <fullName evidence="1">Uncharacterized protein</fullName>
    </submittedName>
</protein>
<proteinExistence type="predicted"/>
<reference evidence="1" key="1">
    <citation type="submission" date="2020-04" db="EMBL/GenBank/DDBJ databases">
        <authorList>
            <person name="Alioto T."/>
            <person name="Alioto T."/>
            <person name="Gomez Garrido J."/>
        </authorList>
    </citation>
    <scope>NUCLEOTIDE SEQUENCE</scope>
    <source>
        <strain evidence="1">A484AB</strain>
    </source>
</reference>
<dbReference type="AlphaFoldDB" id="A0A7D9EKX6"/>
<evidence type="ECO:0000313" key="1">
    <source>
        <dbReference type="EMBL" id="CAB4012972.1"/>
    </source>
</evidence>
<dbReference type="EMBL" id="CACRXK020007700">
    <property type="protein sequence ID" value="CAB4012972.1"/>
    <property type="molecule type" value="Genomic_DNA"/>
</dbReference>
<keyword evidence="2" id="KW-1185">Reference proteome</keyword>
<evidence type="ECO:0000313" key="2">
    <source>
        <dbReference type="Proteomes" id="UP001152795"/>
    </source>
</evidence>
<organism evidence="1 2">
    <name type="scientific">Paramuricea clavata</name>
    <name type="common">Red gorgonian</name>
    <name type="synonym">Violescent sea-whip</name>
    <dbReference type="NCBI Taxonomy" id="317549"/>
    <lineage>
        <taxon>Eukaryota</taxon>
        <taxon>Metazoa</taxon>
        <taxon>Cnidaria</taxon>
        <taxon>Anthozoa</taxon>
        <taxon>Octocorallia</taxon>
        <taxon>Malacalcyonacea</taxon>
        <taxon>Plexauridae</taxon>
        <taxon>Paramuricea</taxon>
    </lineage>
</organism>
<sequence length="246" mass="27799">MADESAKGNVACNLCTKAIQKMYERVLINTGKKEFDVAAEIQSLPFSVVIYSKYACRACVQKLKKRRAILTTLNDIEGFFRNSAYKRSADLATIEDQEPTATVSKRICDEATEVSRRTSSPIRSSTGDIANTNIITWPVSPVLQKRVSINETSSESSVTTKTEVRVKVMWPSKSVEKKLPEDFDSLAKMLVRGTYKQIATAAWKNEKLRKEFIQLMEKEINRECTQLCSKKNPSILRMTVPVKRAF</sequence>
<dbReference type="Proteomes" id="UP001152795">
    <property type="component" value="Unassembled WGS sequence"/>
</dbReference>
<name>A0A7D9EKX6_PARCT</name>
<comment type="caution">
    <text evidence="1">The sequence shown here is derived from an EMBL/GenBank/DDBJ whole genome shotgun (WGS) entry which is preliminary data.</text>
</comment>